<dbReference type="PANTHER" id="PTHR30625">
    <property type="entry name" value="PROTEIN TOLQ"/>
    <property type="match status" value="1"/>
</dbReference>
<keyword evidence="5 7" id="KW-0472">Membrane</keyword>
<gene>
    <name evidence="9" type="ORF">CWI81_09995</name>
</gene>
<dbReference type="PANTHER" id="PTHR30625:SF18">
    <property type="entry name" value="TONB2 ENERGY TRANSDUCTION SYSTEM INNER MEMBRANE COMPONENT EXBB"/>
    <property type="match status" value="1"/>
</dbReference>
<dbReference type="Proteomes" id="UP000287908">
    <property type="component" value="Unassembled WGS sequence"/>
</dbReference>
<sequence length="176" mass="19667">MLFLIEFSHAIRDFIEAGGQVLLVIGILIFTMWLMILERIFYFLRGHRARVKETMQRWQQRSDKSSWRAEQIRQAMISRVALGLGGNLPVIKALVALCPLLGLMGTVTGMIEVFDVMAVTGTGSARSMASGVSKATIPTMAGMVGALSGVFAATWLQRTTRREKMKLEDRILLERH</sequence>
<protein>
    <submittedName>
        <fullName evidence="9">Biopolymer transporter ExbB</fullName>
    </submittedName>
</protein>
<dbReference type="EMBL" id="PIQF01000003">
    <property type="protein sequence ID" value="RUO75297.1"/>
    <property type="molecule type" value="Genomic_DNA"/>
</dbReference>
<feature type="transmembrane region" description="Helical" evidence="7">
    <location>
        <begin position="137"/>
        <end position="156"/>
    </location>
</feature>
<evidence type="ECO:0000256" key="4">
    <source>
        <dbReference type="ARBA" id="ARBA00022989"/>
    </source>
</evidence>
<evidence type="ECO:0000259" key="8">
    <source>
        <dbReference type="Pfam" id="PF01618"/>
    </source>
</evidence>
<dbReference type="AlphaFoldDB" id="A0A432ZBF7"/>
<comment type="similarity">
    <text evidence="6">Belongs to the exbB/tolQ family.</text>
</comment>
<keyword evidence="6" id="KW-0653">Protein transport</keyword>
<dbReference type="InterPro" id="IPR002898">
    <property type="entry name" value="MotA_ExbB_proton_chnl"/>
</dbReference>
<dbReference type="Pfam" id="PF01618">
    <property type="entry name" value="MotA_ExbB"/>
    <property type="match status" value="1"/>
</dbReference>
<keyword evidence="6" id="KW-0813">Transport</keyword>
<organism evidence="9 10">
    <name type="scientific">Idiomarina seosinensis</name>
    <dbReference type="NCBI Taxonomy" id="281739"/>
    <lineage>
        <taxon>Bacteria</taxon>
        <taxon>Pseudomonadati</taxon>
        <taxon>Pseudomonadota</taxon>
        <taxon>Gammaproteobacteria</taxon>
        <taxon>Alteromonadales</taxon>
        <taxon>Idiomarinaceae</taxon>
        <taxon>Idiomarina</taxon>
    </lineage>
</organism>
<evidence type="ECO:0000256" key="7">
    <source>
        <dbReference type="SAM" id="Phobius"/>
    </source>
</evidence>
<comment type="subcellular location">
    <subcellularLocation>
        <location evidence="1">Cell membrane</location>
        <topology evidence="1">Multi-pass membrane protein</topology>
    </subcellularLocation>
    <subcellularLocation>
        <location evidence="6">Membrane</location>
        <topology evidence="6">Multi-pass membrane protein</topology>
    </subcellularLocation>
</comment>
<accession>A0A432ZBF7</accession>
<evidence type="ECO:0000313" key="10">
    <source>
        <dbReference type="Proteomes" id="UP000287908"/>
    </source>
</evidence>
<evidence type="ECO:0000256" key="3">
    <source>
        <dbReference type="ARBA" id="ARBA00022692"/>
    </source>
</evidence>
<evidence type="ECO:0000313" key="9">
    <source>
        <dbReference type="EMBL" id="RUO75297.1"/>
    </source>
</evidence>
<reference evidence="9 10" key="1">
    <citation type="journal article" date="2011" name="Front. Microbiol.">
        <title>Genomic signatures of strain selection and enhancement in Bacillus atrophaeus var. globigii, a historical biowarfare simulant.</title>
        <authorList>
            <person name="Gibbons H.S."/>
            <person name="Broomall S.M."/>
            <person name="McNew L.A."/>
            <person name="Daligault H."/>
            <person name="Chapman C."/>
            <person name="Bruce D."/>
            <person name="Karavis M."/>
            <person name="Krepps M."/>
            <person name="McGregor P.A."/>
            <person name="Hong C."/>
            <person name="Park K.H."/>
            <person name="Akmal A."/>
            <person name="Feldman A."/>
            <person name="Lin J.S."/>
            <person name="Chang W.E."/>
            <person name="Higgs B.W."/>
            <person name="Demirev P."/>
            <person name="Lindquist J."/>
            <person name="Liem A."/>
            <person name="Fochler E."/>
            <person name="Read T.D."/>
            <person name="Tapia R."/>
            <person name="Johnson S."/>
            <person name="Bishop-Lilly K.A."/>
            <person name="Detter C."/>
            <person name="Han C."/>
            <person name="Sozhamannan S."/>
            <person name="Rosenzweig C.N."/>
            <person name="Skowronski E.W."/>
        </authorList>
    </citation>
    <scope>NUCLEOTIDE SEQUENCE [LARGE SCALE GENOMIC DNA]</scope>
    <source>
        <strain evidence="9 10">CL-SP19</strain>
    </source>
</reference>
<keyword evidence="3 7" id="KW-0812">Transmembrane</keyword>
<dbReference type="OrthoDB" id="4045at2"/>
<feature type="domain" description="MotA/TolQ/ExbB proton channel" evidence="8">
    <location>
        <begin position="51"/>
        <end position="168"/>
    </location>
</feature>
<feature type="transmembrane region" description="Helical" evidence="7">
    <location>
        <begin position="20"/>
        <end position="42"/>
    </location>
</feature>
<dbReference type="GO" id="GO:0017038">
    <property type="term" value="P:protein import"/>
    <property type="evidence" value="ECO:0007669"/>
    <property type="project" value="TreeGrafter"/>
</dbReference>
<proteinExistence type="inferred from homology"/>
<dbReference type="GO" id="GO:0005886">
    <property type="term" value="C:plasma membrane"/>
    <property type="evidence" value="ECO:0007669"/>
    <property type="project" value="UniProtKB-SubCell"/>
</dbReference>
<name>A0A432ZBF7_9GAMM</name>
<evidence type="ECO:0000256" key="5">
    <source>
        <dbReference type="ARBA" id="ARBA00023136"/>
    </source>
</evidence>
<evidence type="ECO:0000256" key="1">
    <source>
        <dbReference type="ARBA" id="ARBA00004651"/>
    </source>
</evidence>
<evidence type="ECO:0000256" key="2">
    <source>
        <dbReference type="ARBA" id="ARBA00022475"/>
    </source>
</evidence>
<keyword evidence="10" id="KW-1185">Reference proteome</keyword>
<keyword evidence="2" id="KW-1003">Cell membrane</keyword>
<dbReference type="InterPro" id="IPR050790">
    <property type="entry name" value="ExbB/TolQ_transport"/>
</dbReference>
<keyword evidence="4 7" id="KW-1133">Transmembrane helix</keyword>
<comment type="caution">
    <text evidence="9">The sequence shown here is derived from an EMBL/GenBank/DDBJ whole genome shotgun (WGS) entry which is preliminary data.</text>
</comment>
<evidence type="ECO:0000256" key="6">
    <source>
        <dbReference type="RuleBase" id="RU004057"/>
    </source>
</evidence>
<dbReference type="RefSeq" id="WP_126785169.1">
    <property type="nucleotide sequence ID" value="NZ_PIQF01000003.1"/>
</dbReference>